<dbReference type="AlphaFoldDB" id="A0A101DBX1"/>
<protein>
    <submittedName>
        <fullName evidence="1">Uncharacterized protein</fullName>
    </submittedName>
</protein>
<evidence type="ECO:0000313" key="3">
    <source>
        <dbReference type="Proteomes" id="UP000054015"/>
    </source>
</evidence>
<reference evidence="1" key="1">
    <citation type="journal article" date="2015" name="MBio">
        <title>Genome-resolved metagenomic analysis reveals roles for candidate phyla and other microbial community members in biogeochemical transformations in oil reservoirs.</title>
        <authorList>
            <person name="Hu P."/>
            <person name="Tom L."/>
            <person name="Singh A."/>
            <person name="Thomas B.C."/>
            <person name="Baker B.J."/>
            <person name="Piceno Y.M."/>
            <person name="Andersen G.L."/>
            <person name="Banfield J.F."/>
        </authorList>
    </citation>
    <scope>NUCLEOTIDE SEQUENCE [LARGE SCALE GENOMIC DNA]</scope>
    <source>
        <strain evidence="2">49_2300</strain>
        <strain evidence="1">49_95</strain>
    </source>
</reference>
<comment type="caution">
    <text evidence="1">The sequence shown here is derived from an EMBL/GenBank/DDBJ whole genome shotgun (WGS) entry which is preliminary data.</text>
</comment>
<evidence type="ECO:0000313" key="1">
    <source>
        <dbReference type="EMBL" id="KUJ92694.1"/>
    </source>
</evidence>
<evidence type="ECO:0000313" key="2">
    <source>
        <dbReference type="EMBL" id="KUK05976.1"/>
    </source>
</evidence>
<evidence type="ECO:0000313" key="4">
    <source>
        <dbReference type="Proteomes" id="UP000054307"/>
    </source>
</evidence>
<reference evidence="3 4" key="2">
    <citation type="journal article" date="2015" name="MBio">
        <title>Genome-Resolved Metagenomic Analysis Reveals Roles for Candidate Phyla and Other Microbial Community Members in Biogeochemical Transformations in Oil Reservoirs.</title>
        <authorList>
            <person name="Hu P."/>
            <person name="Tom L."/>
            <person name="Singh A."/>
            <person name="Thomas B.C."/>
            <person name="Baker B.J."/>
            <person name="Piceno Y.M."/>
            <person name="Andersen G.L."/>
            <person name="Banfield J.F."/>
        </authorList>
    </citation>
    <scope>NUCLEOTIDE SEQUENCE [LARGE SCALE GENOMIC DNA]</scope>
</reference>
<proteinExistence type="predicted"/>
<dbReference type="Proteomes" id="UP000054307">
    <property type="component" value="Unassembled WGS sequence"/>
</dbReference>
<organism evidence="1 4">
    <name type="scientific">Archaeoglobus fulgidus</name>
    <dbReference type="NCBI Taxonomy" id="2234"/>
    <lineage>
        <taxon>Archaea</taxon>
        <taxon>Methanobacteriati</taxon>
        <taxon>Methanobacteriota</taxon>
        <taxon>Archaeoglobi</taxon>
        <taxon>Archaeoglobales</taxon>
        <taxon>Archaeoglobaceae</taxon>
        <taxon>Archaeoglobus</taxon>
    </lineage>
</organism>
<name>A0A101DBX1_ARCFL</name>
<dbReference type="EMBL" id="LGEQ01000056">
    <property type="protein sequence ID" value="KUJ92694.1"/>
    <property type="molecule type" value="Genomic_DNA"/>
</dbReference>
<accession>A0A101DBX1</accession>
<sequence>MGLQKKLNYKKTESERSFYRGSNLKQVMGEDIVSKFDYIGPIRWIFLNYCTGYFIFVEELTNNSEIRSDRLEFIDTMNKIFSEAEQYFNSAPKERPKNPKSLAEYKYLGYYRLSFSNTNPDNSAIIRLNDVEVEKSELTPLLNLDTDEILDYAV</sequence>
<dbReference type="EMBL" id="LGEX01000062">
    <property type="protein sequence ID" value="KUK05976.1"/>
    <property type="molecule type" value="Genomic_DNA"/>
</dbReference>
<dbReference type="PATRIC" id="fig|2234.6.peg.948"/>
<dbReference type="Proteomes" id="UP000054015">
    <property type="component" value="Unassembled WGS sequence"/>
</dbReference>
<gene>
    <name evidence="1" type="ORF">XD40_2107</name>
    <name evidence="2" type="ORF">XD48_1785</name>
</gene>